<comment type="caution">
    <text evidence="1">The sequence shown here is derived from an EMBL/GenBank/DDBJ whole genome shotgun (WGS) entry which is preliminary data.</text>
</comment>
<evidence type="ECO:0000313" key="1">
    <source>
        <dbReference type="EMBL" id="RZU78003.1"/>
    </source>
</evidence>
<reference evidence="1 2" key="1">
    <citation type="submission" date="2019-02" db="EMBL/GenBank/DDBJ databases">
        <title>Sequencing the genomes of 1000 actinobacteria strains.</title>
        <authorList>
            <person name="Klenk H.-P."/>
        </authorList>
    </citation>
    <scope>NUCLEOTIDE SEQUENCE [LARGE SCALE GENOMIC DNA]</scope>
    <source>
        <strain evidence="1 2">DSM 45612</strain>
    </source>
</reference>
<name>A0A4Q8BKK4_9ACTN</name>
<dbReference type="Gene3D" id="3.40.50.720">
    <property type="entry name" value="NAD(P)-binding Rossmann-like Domain"/>
    <property type="match status" value="1"/>
</dbReference>
<evidence type="ECO:0000313" key="2">
    <source>
        <dbReference type="Proteomes" id="UP000294114"/>
    </source>
</evidence>
<protein>
    <recommendedName>
        <fullName evidence="3">Bacteriocin biosynthesis cyclodehydratase domain-containing protein</fullName>
    </recommendedName>
</protein>
<dbReference type="Proteomes" id="UP000294114">
    <property type="component" value="Unassembled WGS sequence"/>
</dbReference>
<organism evidence="1 2">
    <name type="scientific">Micromonospora kangleipakensis</name>
    <dbReference type="NCBI Taxonomy" id="1077942"/>
    <lineage>
        <taxon>Bacteria</taxon>
        <taxon>Bacillati</taxon>
        <taxon>Actinomycetota</taxon>
        <taxon>Actinomycetes</taxon>
        <taxon>Micromonosporales</taxon>
        <taxon>Micromonosporaceae</taxon>
        <taxon>Micromonospora</taxon>
    </lineage>
</organism>
<dbReference type="EMBL" id="SHLD01000001">
    <property type="protein sequence ID" value="RZU78003.1"/>
    <property type="molecule type" value="Genomic_DNA"/>
</dbReference>
<dbReference type="AlphaFoldDB" id="A0A4Q8BKK4"/>
<sequence length="128" mass="13570">MPLVGPLVRPPVGPCLNCLDLHRVDRDPGWPALAAQLAADDADQACAVTTLLGAVAYAAAEALAHLDGGTPETLGCAVEVGGAGRFRRRVWSPHPSCECSRGRRIRFEPTRSRLRSSSGPPESVTMTR</sequence>
<gene>
    <name evidence="1" type="ORF">EV384_6749</name>
</gene>
<keyword evidence="2" id="KW-1185">Reference proteome</keyword>
<evidence type="ECO:0008006" key="3">
    <source>
        <dbReference type="Google" id="ProtNLM"/>
    </source>
</evidence>
<proteinExistence type="predicted"/>
<accession>A0A4Q8BKK4</accession>